<evidence type="ECO:0000256" key="8">
    <source>
        <dbReference type="RuleBase" id="RU003939"/>
    </source>
</evidence>
<dbReference type="PATRIC" id="fig|1121439.3.peg.1415"/>
<evidence type="ECO:0000256" key="7">
    <source>
        <dbReference type="ARBA" id="ARBA00023172"/>
    </source>
</evidence>
<dbReference type="PROSITE" id="PS00045">
    <property type="entry name" value="HISTONE_LIKE"/>
    <property type="match status" value="1"/>
</dbReference>
<comment type="caution">
    <text evidence="9">The sequence shown here is derived from an EMBL/GenBank/DDBJ whole genome shotgun (WGS) entry which is preliminary data.</text>
</comment>
<protein>
    <recommendedName>
        <fullName evidence="2">Integration host factor subunit alpha</fullName>
    </recommendedName>
</protein>
<organism evidence="9 10">
    <name type="scientific">Alkalidesulfovibrio alkalitolerans DSM 16529</name>
    <dbReference type="NCBI Taxonomy" id="1121439"/>
    <lineage>
        <taxon>Bacteria</taxon>
        <taxon>Pseudomonadati</taxon>
        <taxon>Thermodesulfobacteriota</taxon>
        <taxon>Desulfovibrionia</taxon>
        <taxon>Desulfovibrionales</taxon>
        <taxon>Desulfovibrionaceae</taxon>
        <taxon>Alkalidesulfovibrio</taxon>
    </lineage>
</organism>
<dbReference type="OrthoDB" id="9797747at2"/>
<dbReference type="EMBL" id="ATHI01000015">
    <property type="protein sequence ID" value="EPR34135.1"/>
    <property type="molecule type" value="Genomic_DNA"/>
</dbReference>
<keyword evidence="10" id="KW-1185">Reference proteome</keyword>
<dbReference type="GO" id="GO:0009893">
    <property type="term" value="P:positive regulation of metabolic process"/>
    <property type="evidence" value="ECO:0007669"/>
    <property type="project" value="UniProtKB-ARBA"/>
</dbReference>
<dbReference type="CDD" id="cd13835">
    <property type="entry name" value="IHF_A"/>
    <property type="match status" value="1"/>
</dbReference>
<proteinExistence type="inferred from homology"/>
<evidence type="ECO:0000313" key="9">
    <source>
        <dbReference type="EMBL" id="EPR34135.1"/>
    </source>
</evidence>
<dbReference type="GO" id="GO:0030527">
    <property type="term" value="F:structural constituent of chromatin"/>
    <property type="evidence" value="ECO:0007669"/>
    <property type="project" value="InterPro"/>
</dbReference>
<accession>S7TC54</accession>
<dbReference type="GO" id="GO:0003677">
    <property type="term" value="F:DNA binding"/>
    <property type="evidence" value="ECO:0007669"/>
    <property type="project" value="UniProtKB-KW"/>
</dbReference>
<dbReference type="RefSeq" id="WP_020886863.1">
    <property type="nucleotide sequence ID" value="NZ_ATHI01000015.1"/>
</dbReference>
<dbReference type="Pfam" id="PF00216">
    <property type="entry name" value="Bac_DNA_binding"/>
    <property type="match status" value="1"/>
</dbReference>
<dbReference type="PRINTS" id="PR01727">
    <property type="entry name" value="DNABINDINGHU"/>
</dbReference>
<evidence type="ECO:0000313" key="10">
    <source>
        <dbReference type="Proteomes" id="UP000014975"/>
    </source>
</evidence>
<evidence type="ECO:0000256" key="6">
    <source>
        <dbReference type="ARBA" id="ARBA00023163"/>
    </source>
</evidence>
<evidence type="ECO:0000256" key="2">
    <source>
        <dbReference type="ARBA" id="ARBA00018329"/>
    </source>
</evidence>
<dbReference type="AlphaFoldDB" id="S7TC54"/>
<gene>
    <name evidence="9" type="ORF">dsat_2898</name>
</gene>
<sequence length="103" mass="11863">MSINNGDGKTLTKAEIVDQIYERIDMNRAEIKGHVETLLDLMKQSIKKDHNLLISGFGKFEAYDKMARKGRNPQTSEAITLPPRKVVVFRLSRKFRSELNDQQ</sequence>
<dbReference type="GO" id="GO:0006417">
    <property type="term" value="P:regulation of translation"/>
    <property type="evidence" value="ECO:0007669"/>
    <property type="project" value="UniProtKB-KW"/>
</dbReference>
<evidence type="ECO:0000256" key="1">
    <source>
        <dbReference type="ARBA" id="ARBA00010529"/>
    </source>
</evidence>
<evidence type="ECO:0000256" key="4">
    <source>
        <dbReference type="ARBA" id="ARBA00023015"/>
    </source>
</evidence>
<dbReference type="InterPro" id="IPR010992">
    <property type="entry name" value="IHF-like_DNA-bd_dom_sf"/>
</dbReference>
<dbReference type="SMART" id="SM00411">
    <property type="entry name" value="BHL"/>
    <property type="match status" value="1"/>
</dbReference>
<dbReference type="eggNOG" id="COG0776">
    <property type="taxonomic scope" value="Bacteria"/>
</dbReference>
<keyword evidence="5 9" id="KW-0238">DNA-binding</keyword>
<dbReference type="InterPro" id="IPR000119">
    <property type="entry name" value="Hist_DNA-bd"/>
</dbReference>
<dbReference type="PANTHER" id="PTHR33175:SF2">
    <property type="entry name" value="INTEGRATION HOST FACTOR SUBUNIT ALPHA"/>
    <property type="match status" value="1"/>
</dbReference>
<name>S7TC54_9BACT</name>
<dbReference type="Proteomes" id="UP000014975">
    <property type="component" value="Unassembled WGS sequence"/>
</dbReference>
<dbReference type="GO" id="GO:0006310">
    <property type="term" value="P:DNA recombination"/>
    <property type="evidence" value="ECO:0007669"/>
    <property type="project" value="UniProtKB-KW"/>
</dbReference>
<comment type="similarity">
    <text evidence="1 8">Belongs to the bacterial histone-like protein family.</text>
</comment>
<dbReference type="SUPFAM" id="SSF47729">
    <property type="entry name" value="IHF-like DNA-binding proteins"/>
    <property type="match status" value="1"/>
</dbReference>
<keyword evidence="3" id="KW-0810">Translation regulation</keyword>
<keyword evidence="6" id="KW-0804">Transcription</keyword>
<dbReference type="PANTHER" id="PTHR33175">
    <property type="entry name" value="DNA-BINDING PROTEIN HU"/>
    <property type="match status" value="1"/>
</dbReference>
<keyword evidence="4" id="KW-0805">Transcription regulation</keyword>
<evidence type="ECO:0000256" key="5">
    <source>
        <dbReference type="ARBA" id="ARBA00023125"/>
    </source>
</evidence>
<dbReference type="Gene3D" id="4.10.520.10">
    <property type="entry name" value="IHF-like DNA-binding proteins"/>
    <property type="match status" value="1"/>
</dbReference>
<reference evidence="9 10" key="1">
    <citation type="journal article" date="2013" name="Genome Announc.">
        <title>Draft genome sequences for three mercury-methylating, sulfate-reducing bacteria.</title>
        <authorList>
            <person name="Brown S.D."/>
            <person name="Hurt R.A.Jr."/>
            <person name="Gilmour C.C."/>
            <person name="Elias D.A."/>
        </authorList>
    </citation>
    <scope>NUCLEOTIDE SEQUENCE [LARGE SCALE GENOMIC DNA]</scope>
    <source>
        <strain evidence="9 10">DSM 16529</strain>
    </source>
</reference>
<dbReference type="GO" id="GO:0006355">
    <property type="term" value="P:regulation of DNA-templated transcription"/>
    <property type="evidence" value="ECO:0007669"/>
    <property type="project" value="InterPro"/>
</dbReference>
<dbReference type="GO" id="GO:0005829">
    <property type="term" value="C:cytosol"/>
    <property type="evidence" value="ECO:0007669"/>
    <property type="project" value="TreeGrafter"/>
</dbReference>
<dbReference type="InterPro" id="IPR005684">
    <property type="entry name" value="IHF_alpha"/>
</dbReference>
<keyword evidence="7" id="KW-0233">DNA recombination</keyword>
<dbReference type="InterPro" id="IPR020816">
    <property type="entry name" value="Histone-like_DNA-bd_CS"/>
</dbReference>
<dbReference type="STRING" id="1121439.dsat_2898"/>
<evidence type="ECO:0000256" key="3">
    <source>
        <dbReference type="ARBA" id="ARBA00022845"/>
    </source>
</evidence>